<dbReference type="EMBL" id="CP086361">
    <property type="protein sequence ID" value="UNI22245.1"/>
    <property type="molecule type" value="Genomic_DNA"/>
</dbReference>
<accession>A0A9Q8QMB0</accession>
<dbReference type="AlphaFoldDB" id="A0A9Q8QMB0"/>
<proteinExistence type="predicted"/>
<dbReference type="Proteomes" id="UP000829364">
    <property type="component" value="Chromosome 8"/>
</dbReference>
<dbReference type="RefSeq" id="XP_047845726.1">
    <property type="nucleotide sequence ID" value="XM_047989721.1"/>
</dbReference>
<feature type="compositionally biased region" description="Pro residues" evidence="1">
    <location>
        <begin position="1"/>
        <end position="24"/>
    </location>
</feature>
<organism evidence="2 3">
    <name type="scientific">Purpureocillium takamizusanense</name>
    <dbReference type="NCBI Taxonomy" id="2060973"/>
    <lineage>
        <taxon>Eukaryota</taxon>
        <taxon>Fungi</taxon>
        <taxon>Dikarya</taxon>
        <taxon>Ascomycota</taxon>
        <taxon>Pezizomycotina</taxon>
        <taxon>Sordariomycetes</taxon>
        <taxon>Hypocreomycetidae</taxon>
        <taxon>Hypocreales</taxon>
        <taxon>Ophiocordycipitaceae</taxon>
        <taxon>Purpureocillium</taxon>
    </lineage>
</organism>
<name>A0A9Q8QMB0_9HYPO</name>
<evidence type="ECO:0000313" key="3">
    <source>
        <dbReference type="Proteomes" id="UP000829364"/>
    </source>
</evidence>
<feature type="region of interest" description="Disordered" evidence="1">
    <location>
        <begin position="1"/>
        <end position="29"/>
    </location>
</feature>
<gene>
    <name evidence="2" type="ORF">JDV02_008149</name>
</gene>
<reference evidence="2" key="1">
    <citation type="submission" date="2021-11" db="EMBL/GenBank/DDBJ databases">
        <title>Purpureocillium_takamizusanense_genome.</title>
        <authorList>
            <person name="Nguyen N.-H."/>
        </authorList>
    </citation>
    <scope>NUCLEOTIDE SEQUENCE</scope>
    <source>
        <strain evidence="2">PT3</strain>
    </source>
</reference>
<feature type="region of interest" description="Disordered" evidence="1">
    <location>
        <begin position="100"/>
        <end position="120"/>
    </location>
</feature>
<dbReference type="GeneID" id="72070097"/>
<evidence type="ECO:0000313" key="2">
    <source>
        <dbReference type="EMBL" id="UNI22245.1"/>
    </source>
</evidence>
<dbReference type="KEGG" id="ptkz:JDV02_008149"/>
<keyword evidence="3" id="KW-1185">Reference proteome</keyword>
<sequence length="120" mass="12353">MALASPPPPPPPTPPTTTTPPPGGSPDINTVVGTCLKQRLCSHCKSGVSSFLLRPPVHSKQVTHAGIPSVPFILPSVRLSILSTIIITITTAKTVAVRRRTPSAAGRPSTTPPIASGLIL</sequence>
<protein>
    <submittedName>
        <fullName evidence="2">Uncharacterized protein</fullName>
    </submittedName>
</protein>
<evidence type="ECO:0000256" key="1">
    <source>
        <dbReference type="SAM" id="MobiDB-lite"/>
    </source>
</evidence>